<proteinExistence type="predicted"/>
<dbReference type="InterPro" id="IPR028228">
    <property type="entry name" value="Imm53"/>
</dbReference>
<dbReference type="GO" id="GO:0016740">
    <property type="term" value="F:transferase activity"/>
    <property type="evidence" value="ECO:0007669"/>
    <property type="project" value="UniProtKB-KW"/>
</dbReference>
<comment type="caution">
    <text evidence="1">The sequence shown here is derived from an EMBL/GenBank/DDBJ whole genome shotgun (WGS) entry which is preliminary data.</text>
</comment>
<evidence type="ECO:0000313" key="1">
    <source>
        <dbReference type="EMBL" id="RAV10133.1"/>
    </source>
</evidence>
<dbReference type="OrthoDB" id="3533713at2"/>
<dbReference type="Proteomes" id="UP000250369">
    <property type="component" value="Unassembled WGS sequence"/>
</dbReference>
<gene>
    <name evidence="1" type="ORF">DQG23_38465</name>
</gene>
<evidence type="ECO:0000313" key="2">
    <source>
        <dbReference type="Proteomes" id="UP000250369"/>
    </source>
</evidence>
<name>A0A329LU64_9BACL</name>
<dbReference type="AlphaFoldDB" id="A0A329LU64"/>
<keyword evidence="1" id="KW-0808">Transferase</keyword>
<keyword evidence="2" id="KW-1185">Reference proteome</keyword>
<reference evidence="1 2" key="1">
    <citation type="journal article" date="2009" name="Int. J. Syst. Evol. Microbiol.">
        <title>Paenibacillus contaminans sp. nov., isolated from a contaminated laboratory plate.</title>
        <authorList>
            <person name="Chou J.H."/>
            <person name="Lee J.H."/>
            <person name="Lin M.C."/>
            <person name="Chang P.S."/>
            <person name="Arun A.B."/>
            <person name="Young C.C."/>
            <person name="Chen W.M."/>
        </authorList>
    </citation>
    <scope>NUCLEOTIDE SEQUENCE [LARGE SCALE GENOMIC DNA]</scope>
    <source>
        <strain evidence="1 2">CKOBP-6</strain>
    </source>
</reference>
<sequence length="96" mass="11205">MNLIKWLEDWYSSQCDGDWEHSHELKIGTIDNPGWYVFISLLDTDLKNKPFDPIILERNENDWFQCKLNNGSFEGVGGPSNLEEIITVFKNWVELG</sequence>
<dbReference type="Pfam" id="PF15580">
    <property type="entry name" value="Imm53"/>
    <property type="match status" value="1"/>
</dbReference>
<dbReference type="RefSeq" id="WP_113036349.1">
    <property type="nucleotide sequence ID" value="NZ_QMFB01000045.1"/>
</dbReference>
<accession>A0A329LU64</accession>
<protein>
    <submittedName>
        <fullName evidence="1">Rhodanese-related sulfurtransferase</fullName>
    </submittedName>
</protein>
<dbReference type="EMBL" id="QMFB01000045">
    <property type="protein sequence ID" value="RAV10133.1"/>
    <property type="molecule type" value="Genomic_DNA"/>
</dbReference>
<organism evidence="1 2">
    <name type="scientific">Paenibacillus contaminans</name>
    <dbReference type="NCBI Taxonomy" id="450362"/>
    <lineage>
        <taxon>Bacteria</taxon>
        <taxon>Bacillati</taxon>
        <taxon>Bacillota</taxon>
        <taxon>Bacilli</taxon>
        <taxon>Bacillales</taxon>
        <taxon>Paenibacillaceae</taxon>
        <taxon>Paenibacillus</taxon>
    </lineage>
</organism>